<sequence>MSAIRPPEEWKGRFVSTLDVLLFIREQVLGGVMPEMFFGRLDVWALAAFVHGVRFHLYCGGVEDSRYQEFGAWLRDVRNEFPSGKGWAGLYLEESGGDHRAAILKFLERCAEYDSLTRARAP</sequence>
<dbReference type="Proteomes" id="UP001207654">
    <property type="component" value="Unassembled WGS sequence"/>
</dbReference>
<evidence type="ECO:0000313" key="2">
    <source>
        <dbReference type="Proteomes" id="UP001207654"/>
    </source>
</evidence>
<gene>
    <name evidence="1" type="ORF">OV287_05560</name>
</gene>
<organism evidence="1 2">
    <name type="scientific">Archangium lansingense</name>
    <dbReference type="NCBI Taxonomy" id="2995310"/>
    <lineage>
        <taxon>Bacteria</taxon>
        <taxon>Pseudomonadati</taxon>
        <taxon>Myxococcota</taxon>
        <taxon>Myxococcia</taxon>
        <taxon>Myxococcales</taxon>
        <taxon>Cystobacterineae</taxon>
        <taxon>Archangiaceae</taxon>
        <taxon>Archangium</taxon>
    </lineage>
</organism>
<name>A0ABT3ZXB6_9BACT</name>
<accession>A0ABT3ZXB6</accession>
<reference evidence="1 2" key="1">
    <citation type="submission" date="2022-11" db="EMBL/GenBank/DDBJ databases">
        <title>Minimal conservation of predation-associated metabolite biosynthetic gene clusters underscores biosynthetic potential of Myxococcota including descriptions for ten novel species: Archangium lansinium sp. nov., Myxococcus landrumus sp. nov., Nannocystis bai.</title>
        <authorList>
            <person name="Ahearne A."/>
            <person name="Stevens C."/>
            <person name="Phillips K."/>
        </authorList>
    </citation>
    <scope>NUCLEOTIDE SEQUENCE [LARGE SCALE GENOMIC DNA]</scope>
    <source>
        <strain evidence="1 2">MIWBW</strain>
    </source>
</reference>
<protein>
    <submittedName>
        <fullName evidence="1">Uncharacterized protein</fullName>
    </submittedName>
</protein>
<dbReference type="EMBL" id="JAPNKA010000001">
    <property type="protein sequence ID" value="MCY1073946.1"/>
    <property type="molecule type" value="Genomic_DNA"/>
</dbReference>
<proteinExistence type="predicted"/>
<evidence type="ECO:0000313" key="1">
    <source>
        <dbReference type="EMBL" id="MCY1073946.1"/>
    </source>
</evidence>
<keyword evidence="2" id="KW-1185">Reference proteome</keyword>
<comment type="caution">
    <text evidence="1">The sequence shown here is derived from an EMBL/GenBank/DDBJ whole genome shotgun (WGS) entry which is preliminary data.</text>
</comment>
<dbReference type="RefSeq" id="WP_267532932.1">
    <property type="nucleotide sequence ID" value="NZ_JAPNKA010000001.1"/>
</dbReference>